<dbReference type="Gene3D" id="3.60.21.10">
    <property type="match status" value="1"/>
</dbReference>
<name>A0AA37GDR0_9PEZI</name>
<dbReference type="GO" id="GO:0016787">
    <property type="term" value="F:hydrolase activity"/>
    <property type="evidence" value="ECO:0007669"/>
    <property type="project" value="InterPro"/>
</dbReference>
<gene>
    <name evidence="1" type="ORF">ColLi_01500</name>
</gene>
<dbReference type="AlphaFoldDB" id="A0AA37GDR0"/>
<evidence type="ECO:0000313" key="1">
    <source>
        <dbReference type="EMBL" id="GJC78662.1"/>
    </source>
</evidence>
<comment type="caution">
    <text evidence="1">The sequence shown here is derived from an EMBL/GenBank/DDBJ whole genome shotgun (WGS) entry which is preliminary data.</text>
</comment>
<proteinExistence type="predicted"/>
<dbReference type="GO" id="GO:0009166">
    <property type="term" value="P:nucleotide catabolic process"/>
    <property type="evidence" value="ECO:0007669"/>
    <property type="project" value="InterPro"/>
</dbReference>
<accession>A0AA37GDR0</accession>
<dbReference type="Proteomes" id="UP001055172">
    <property type="component" value="Unassembled WGS sequence"/>
</dbReference>
<protein>
    <submittedName>
        <fullName evidence="1">Uncharacterized protein</fullName>
    </submittedName>
</protein>
<sequence length="109" mass="11913">MPKNTPAPDEPFVTFSSGSEAPVALRLLHLNDVYHLEPSSAEPVGGVARFVTAVNEYRNHERFQGQPELVTLFSGDVFNPSLESSVTKGITPRATPRSSFNVIALMCIR</sequence>
<dbReference type="InterPro" id="IPR006179">
    <property type="entry name" value="5_nucleotidase/apyrase"/>
</dbReference>
<dbReference type="EMBL" id="BPPX01000003">
    <property type="protein sequence ID" value="GJC78662.1"/>
    <property type="molecule type" value="Genomic_DNA"/>
</dbReference>
<dbReference type="InterPro" id="IPR029052">
    <property type="entry name" value="Metallo-depent_PP-like"/>
</dbReference>
<dbReference type="SUPFAM" id="SSF56300">
    <property type="entry name" value="Metallo-dependent phosphatases"/>
    <property type="match status" value="1"/>
</dbReference>
<dbReference type="PANTHER" id="PTHR11575:SF48">
    <property type="entry name" value="5'-NUCLEOTIDASE"/>
    <property type="match status" value="1"/>
</dbReference>
<keyword evidence="2" id="KW-1185">Reference proteome</keyword>
<dbReference type="PANTHER" id="PTHR11575">
    <property type="entry name" value="5'-NUCLEOTIDASE-RELATED"/>
    <property type="match status" value="1"/>
</dbReference>
<evidence type="ECO:0000313" key="2">
    <source>
        <dbReference type="Proteomes" id="UP001055172"/>
    </source>
</evidence>
<organism evidence="1 2">
    <name type="scientific">Colletotrichum liriopes</name>
    <dbReference type="NCBI Taxonomy" id="708192"/>
    <lineage>
        <taxon>Eukaryota</taxon>
        <taxon>Fungi</taxon>
        <taxon>Dikarya</taxon>
        <taxon>Ascomycota</taxon>
        <taxon>Pezizomycotina</taxon>
        <taxon>Sordariomycetes</taxon>
        <taxon>Hypocreomycetidae</taxon>
        <taxon>Glomerellales</taxon>
        <taxon>Glomerellaceae</taxon>
        <taxon>Colletotrichum</taxon>
        <taxon>Colletotrichum spaethianum species complex</taxon>
    </lineage>
</organism>
<reference evidence="1 2" key="1">
    <citation type="submission" date="2021-07" db="EMBL/GenBank/DDBJ databases">
        <title>Genome data of Colletotrichum spaethianum.</title>
        <authorList>
            <person name="Utami Y.D."/>
            <person name="Hiruma K."/>
        </authorList>
    </citation>
    <scope>NUCLEOTIDE SEQUENCE [LARGE SCALE GENOMIC DNA]</scope>
    <source>
        <strain evidence="1 2">MAFF 242679</strain>
    </source>
</reference>